<evidence type="ECO:0000256" key="1">
    <source>
        <dbReference type="ARBA" id="ARBA00004141"/>
    </source>
</evidence>
<gene>
    <name evidence="6" type="ORF">SAMN05421803_10254</name>
</gene>
<dbReference type="EMBL" id="FQZK01000002">
    <property type="protein sequence ID" value="SHI77818.1"/>
    <property type="molecule type" value="Genomic_DNA"/>
</dbReference>
<keyword evidence="4 5" id="KW-0472">Membrane</keyword>
<organism evidence="6 7">
    <name type="scientific">Nocardiopsis flavescens</name>
    <dbReference type="NCBI Taxonomy" id="758803"/>
    <lineage>
        <taxon>Bacteria</taxon>
        <taxon>Bacillati</taxon>
        <taxon>Actinomycetota</taxon>
        <taxon>Actinomycetes</taxon>
        <taxon>Streptosporangiales</taxon>
        <taxon>Nocardiopsidaceae</taxon>
        <taxon>Nocardiopsis</taxon>
    </lineage>
</organism>
<keyword evidence="2 5" id="KW-0812">Transmembrane</keyword>
<evidence type="ECO:0000256" key="3">
    <source>
        <dbReference type="ARBA" id="ARBA00022989"/>
    </source>
</evidence>
<dbReference type="STRING" id="758803.SAMN05421803_10254"/>
<dbReference type="RefSeq" id="WP_073375582.1">
    <property type="nucleotide sequence ID" value="NZ_FQZK01000002.1"/>
</dbReference>
<evidence type="ECO:0000256" key="2">
    <source>
        <dbReference type="ARBA" id="ARBA00022692"/>
    </source>
</evidence>
<name>A0A1M6DXS5_9ACTN</name>
<sequence length="204" mass="21579">MNTLGLYVPGEGVLYRLTAGAKLAGLLLLCVAVIALGSPWVSAGLLAAAVLLYPAAGLPLRRVLAILRGLWPFLLAIGFFQAVFGDPSAAVRLCSQLLALVLLANAVTLTTRVGEMLDLFEHLARPLARFGVSPDRVALVLALTVRSIPMVAAAWRSAVEGYRARGLSGRPYLLVTPLIVQLFRMAEATGEALVARGIDEDGHV</sequence>
<keyword evidence="3 5" id="KW-1133">Transmembrane helix</keyword>
<evidence type="ECO:0000313" key="7">
    <source>
        <dbReference type="Proteomes" id="UP000184452"/>
    </source>
</evidence>
<accession>A0A1M6DXS5</accession>
<proteinExistence type="predicted"/>
<keyword evidence="7" id="KW-1185">Reference proteome</keyword>
<feature type="transmembrane region" description="Helical" evidence="5">
    <location>
        <begin position="23"/>
        <end position="53"/>
    </location>
</feature>
<reference evidence="6 7" key="1">
    <citation type="submission" date="2016-11" db="EMBL/GenBank/DDBJ databases">
        <authorList>
            <person name="Jaros S."/>
            <person name="Januszkiewicz K."/>
            <person name="Wedrychowicz H."/>
        </authorList>
    </citation>
    <scope>NUCLEOTIDE SEQUENCE [LARGE SCALE GENOMIC DNA]</scope>
    <source>
        <strain evidence="6 7">CGMCC 4.5723</strain>
    </source>
</reference>
<evidence type="ECO:0000313" key="6">
    <source>
        <dbReference type="EMBL" id="SHI77818.1"/>
    </source>
</evidence>
<dbReference type="GO" id="GO:0005886">
    <property type="term" value="C:plasma membrane"/>
    <property type="evidence" value="ECO:0007669"/>
    <property type="project" value="TreeGrafter"/>
</dbReference>
<feature type="transmembrane region" description="Helical" evidence="5">
    <location>
        <begin position="65"/>
        <end position="84"/>
    </location>
</feature>
<dbReference type="InterPro" id="IPR003339">
    <property type="entry name" value="ABC/ECF_trnsptr_transmembrane"/>
</dbReference>
<dbReference type="AlphaFoldDB" id="A0A1M6DXS5"/>
<dbReference type="Proteomes" id="UP000184452">
    <property type="component" value="Unassembled WGS sequence"/>
</dbReference>
<evidence type="ECO:0000256" key="5">
    <source>
        <dbReference type="SAM" id="Phobius"/>
    </source>
</evidence>
<dbReference type="OrthoDB" id="509049at2"/>
<comment type="subcellular location">
    <subcellularLocation>
        <location evidence="1">Membrane</location>
        <topology evidence="1">Multi-pass membrane protein</topology>
    </subcellularLocation>
</comment>
<protein>
    <submittedName>
        <fullName evidence="6">Biotin transport system permease protein</fullName>
    </submittedName>
</protein>
<dbReference type="Pfam" id="PF02361">
    <property type="entry name" value="CbiQ"/>
    <property type="match status" value="1"/>
</dbReference>
<dbReference type="PANTHER" id="PTHR33514">
    <property type="entry name" value="PROTEIN ABCI12, CHLOROPLASTIC"/>
    <property type="match status" value="1"/>
</dbReference>
<evidence type="ECO:0000256" key="4">
    <source>
        <dbReference type="ARBA" id="ARBA00023136"/>
    </source>
</evidence>
<dbReference type="PANTHER" id="PTHR33514:SF13">
    <property type="entry name" value="PROTEIN ABCI12, CHLOROPLASTIC"/>
    <property type="match status" value="1"/>
</dbReference>